<dbReference type="Proteomes" id="UP001163321">
    <property type="component" value="Chromosome 9"/>
</dbReference>
<gene>
    <name evidence="1" type="ORF">PsorP6_013936</name>
</gene>
<comment type="caution">
    <text evidence="1">The sequence shown here is derived from an EMBL/GenBank/DDBJ whole genome shotgun (WGS) entry which is preliminary data.</text>
</comment>
<dbReference type="EMBL" id="CM047588">
    <property type="protein sequence ID" value="KAI9905447.1"/>
    <property type="molecule type" value="Genomic_DNA"/>
</dbReference>
<proteinExistence type="predicted"/>
<evidence type="ECO:0000313" key="2">
    <source>
        <dbReference type="Proteomes" id="UP001163321"/>
    </source>
</evidence>
<keyword evidence="2" id="KW-1185">Reference proteome</keyword>
<evidence type="ECO:0000313" key="1">
    <source>
        <dbReference type="EMBL" id="KAI9905447.1"/>
    </source>
</evidence>
<organism evidence="1 2">
    <name type="scientific">Peronosclerospora sorghi</name>
    <dbReference type="NCBI Taxonomy" id="230839"/>
    <lineage>
        <taxon>Eukaryota</taxon>
        <taxon>Sar</taxon>
        <taxon>Stramenopiles</taxon>
        <taxon>Oomycota</taxon>
        <taxon>Peronosporomycetes</taxon>
        <taxon>Peronosporales</taxon>
        <taxon>Peronosporaceae</taxon>
        <taxon>Peronosclerospora</taxon>
    </lineage>
</organism>
<sequence>MTSAIVQYCNSLSRSIRRDHHSTYIPAYTMGTEWASSNEENQWRRTFCQVPFGAIHQHAENGKRSLEGLVAFLRRMEKAERCASEQLRELVLDELGAFEVPGTGLKRALRELTHFVKHTCRQQLRVAQVLDEQVVGPLESLKDASETYIQTLQGEILNANNEYQVAAAAYREAATRLDRSRMELREAKERQRLALHGIGVPEFELQRLAARVAKCEEEHSQAVMTRARAKTALYNRIIARDEMTMAVSVAYQKAEEERQDQVHKSLHRLLRMEKERLQASQQLVASLETHIQSLSRAEDMQLFIHNQRDPDNMHFQGKALALLDWQWSKMQLNQGASPTQEPPGLLERPRIDDDGSFASSTSLLTTMLSSPCDSACDSPHTVLASTPMSVALRQYFVGHKENEASSSINEAGQSGTEEESVRRPYNIKGGHTAGPSTETLVRETCKTVDGRAMFVKCFNLQRSLETQIKDQASFDVLVACFNVFLDECVRDEDIKAAKTAMILTETFYLPRTESQDAPSSGGEAVQHSRDQDTHHNDGNGDNRIRTSSAPENYSDWTDRTSEELLQYVDAVHPLLHSEGLGRGATRLYLQSEAKKHSIWKSPSFWEKALLLAIGEELQRTPQSCPWEELPTGVPKHDGLPSREEAVCRVHNIVFGQLGSFTLSMLEFDVPITQIESFVETMCDAHELTEDQRFLLRKNLHEIFDRLE</sequence>
<reference evidence="1 2" key="1">
    <citation type="journal article" date="2022" name="bioRxiv">
        <title>The genome of the oomycete Peronosclerospora sorghi, a cosmopolitan pathogen of maize and sorghum, is inflated with dispersed pseudogenes.</title>
        <authorList>
            <person name="Fletcher K."/>
            <person name="Martin F."/>
            <person name="Isakeit T."/>
            <person name="Cavanaugh K."/>
            <person name="Magill C."/>
            <person name="Michelmore R."/>
        </authorList>
    </citation>
    <scope>NUCLEOTIDE SEQUENCE [LARGE SCALE GENOMIC DNA]</scope>
    <source>
        <strain evidence="1">P6</strain>
    </source>
</reference>
<name>A0ACC0VGJ3_9STRA</name>
<accession>A0ACC0VGJ3</accession>
<protein>
    <submittedName>
        <fullName evidence="1">Uncharacterized protein</fullName>
    </submittedName>
</protein>